<evidence type="ECO:0000313" key="1">
    <source>
        <dbReference type="EMBL" id="KAG2286134.1"/>
    </source>
</evidence>
<comment type="caution">
    <text evidence="1">The sequence shown here is derived from an EMBL/GenBank/DDBJ whole genome shotgun (WGS) entry which is preliminary data.</text>
</comment>
<dbReference type="Proteomes" id="UP000886595">
    <property type="component" value="Unassembled WGS sequence"/>
</dbReference>
<name>A0A8X7RIR0_BRACI</name>
<dbReference type="AlphaFoldDB" id="A0A8X7RIR0"/>
<organism evidence="1 2">
    <name type="scientific">Brassica carinata</name>
    <name type="common">Ethiopian mustard</name>
    <name type="synonym">Abyssinian cabbage</name>
    <dbReference type="NCBI Taxonomy" id="52824"/>
    <lineage>
        <taxon>Eukaryota</taxon>
        <taxon>Viridiplantae</taxon>
        <taxon>Streptophyta</taxon>
        <taxon>Embryophyta</taxon>
        <taxon>Tracheophyta</taxon>
        <taxon>Spermatophyta</taxon>
        <taxon>Magnoliopsida</taxon>
        <taxon>eudicotyledons</taxon>
        <taxon>Gunneridae</taxon>
        <taxon>Pentapetalae</taxon>
        <taxon>rosids</taxon>
        <taxon>malvids</taxon>
        <taxon>Brassicales</taxon>
        <taxon>Brassicaceae</taxon>
        <taxon>Brassiceae</taxon>
        <taxon>Brassica</taxon>
    </lineage>
</organism>
<evidence type="ECO:0000313" key="2">
    <source>
        <dbReference type="Proteomes" id="UP000886595"/>
    </source>
</evidence>
<protein>
    <submittedName>
        <fullName evidence="1">Uncharacterized protein</fullName>
    </submittedName>
</protein>
<gene>
    <name evidence="1" type="ORF">Bca52824_045738</name>
</gene>
<accession>A0A8X7RIR0</accession>
<keyword evidence="2" id="KW-1185">Reference proteome</keyword>
<sequence length="121" mass="13546">MEIITFLSSSRSKDSIVEFFDSGLPICNWITRFLAAASFFDKIETISLRRPLLIRTSASFTWRSSRAMTESTSLCVLSFPSNKFGPSHLAATEAAAWSVSRAERRSRASWLEEEEAAISES</sequence>
<dbReference type="EMBL" id="JAAMPC010000010">
    <property type="protein sequence ID" value="KAG2286134.1"/>
    <property type="molecule type" value="Genomic_DNA"/>
</dbReference>
<proteinExistence type="predicted"/>
<reference evidence="1 2" key="1">
    <citation type="submission" date="2020-02" db="EMBL/GenBank/DDBJ databases">
        <authorList>
            <person name="Ma Q."/>
            <person name="Huang Y."/>
            <person name="Song X."/>
            <person name="Pei D."/>
        </authorList>
    </citation>
    <scope>NUCLEOTIDE SEQUENCE [LARGE SCALE GENOMIC DNA]</scope>
    <source>
        <strain evidence="1">Sxm20200214</strain>
        <tissue evidence="1">Leaf</tissue>
    </source>
</reference>